<keyword evidence="11" id="KW-1185">Reference proteome</keyword>
<sequence>MRLLASLFLLTTGLVAAQQPQIPLSHEKHTTEPHRIAIIGGGAGGASTAYHLKQFAEASEYDVPLDITLFEKESRIGGRTTTVNALNDSAFPVELGGSIFVKINHILYNATRDFGLDIKSRAFESRPDSDYDLGVWDGKQFVFKQSSSDGRWQGYWDIAKLLWKYGLAPIRTRNLVSTVIGKFLRFYEEPLFPFSSLQGVIEEAELLEHLSVSGKEMLDAYGAGGAFGNDIVQASTRVNYAQNLDQIHGLETLVCMSTDGAMAVEGGNWQIFDEAVKRSGAKARLNTTVLEVRKDTAGSNPTYSLTLSNGSSSGPYDAVVLAAPYQFANISFEPALTHKPFPVDYVSLHVTLFTSPHVLSPTFFDLPADSPASVPSTILTTLQTSSDATAGESLTFYSISSLRTLHPSQSHHANVTSPQHLYKIFSSAPLKASFLSRLLSFPHTSPVYEVDEDPISAISHSDISWSLEKVWHSYPYEVPRTEFEHIRLDGEEVGHGRGVWYTSGIESFISTMETSALMGKNVAALIVQELADGFEY</sequence>
<dbReference type="PANTHER" id="PTHR15944:SF0">
    <property type="entry name" value="PRENYLCYSTEINE LYASE DOMAIN-CONTAINING PROTEIN"/>
    <property type="match status" value="1"/>
</dbReference>
<evidence type="ECO:0000313" key="10">
    <source>
        <dbReference type="EMBL" id="ETN44110.1"/>
    </source>
</evidence>
<evidence type="ECO:0000256" key="4">
    <source>
        <dbReference type="ARBA" id="ARBA00022729"/>
    </source>
</evidence>
<organism evidence="10 11">
    <name type="scientific">Cyphellophora europaea (strain CBS 101466)</name>
    <name type="common">Phialophora europaea</name>
    <dbReference type="NCBI Taxonomy" id="1220924"/>
    <lineage>
        <taxon>Eukaryota</taxon>
        <taxon>Fungi</taxon>
        <taxon>Dikarya</taxon>
        <taxon>Ascomycota</taxon>
        <taxon>Pezizomycotina</taxon>
        <taxon>Eurotiomycetes</taxon>
        <taxon>Chaetothyriomycetidae</taxon>
        <taxon>Chaetothyriales</taxon>
        <taxon>Cyphellophoraceae</taxon>
        <taxon>Cyphellophora</taxon>
    </lineage>
</organism>
<dbReference type="Proteomes" id="UP000030752">
    <property type="component" value="Unassembled WGS sequence"/>
</dbReference>
<comment type="similarity">
    <text evidence="2">Belongs to the prenylcysteine oxidase family.</text>
</comment>
<accession>W2S662</accession>
<dbReference type="InterPro" id="IPR036188">
    <property type="entry name" value="FAD/NAD-bd_sf"/>
</dbReference>
<evidence type="ECO:0000259" key="9">
    <source>
        <dbReference type="Pfam" id="PF07156"/>
    </source>
</evidence>
<proteinExistence type="inferred from homology"/>
<dbReference type="GO" id="GO:0030327">
    <property type="term" value="P:prenylated protein catabolic process"/>
    <property type="evidence" value="ECO:0007669"/>
    <property type="project" value="TreeGrafter"/>
</dbReference>
<reference evidence="10 11" key="1">
    <citation type="submission" date="2013-03" db="EMBL/GenBank/DDBJ databases">
        <title>The Genome Sequence of Phialophora europaea CBS 101466.</title>
        <authorList>
            <consortium name="The Broad Institute Genomics Platform"/>
            <person name="Cuomo C."/>
            <person name="de Hoog S."/>
            <person name="Gorbushina A."/>
            <person name="Walker B."/>
            <person name="Young S.K."/>
            <person name="Zeng Q."/>
            <person name="Gargeya S."/>
            <person name="Fitzgerald M."/>
            <person name="Haas B."/>
            <person name="Abouelleil A."/>
            <person name="Allen A.W."/>
            <person name="Alvarado L."/>
            <person name="Arachchi H.M."/>
            <person name="Berlin A.M."/>
            <person name="Chapman S.B."/>
            <person name="Gainer-Dewar J."/>
            <person name="Goldberg J."/>
            <person name="Griggs A."/>
            <person name="Gujja S."/>
            <person name="Hansen M."/>
            <person name="Howarth C."/>
            <person name="Imamovic A."/>
            <person name="Ireland A."/>
            <person name="Larimer J."/>
            <person name="McCowan C."/>
            <person name="Murphy C."/>
            <person name="Pearson M."/>
            <person name="Poon T.W."/>
            <person name="Priest M."/>
            <person name="Roberts A."/>
            <person name="Saif S."/>
            <person name="Shea T."/>
            <person name="Sisk P."/>
            <person name="Sykes S."/>
            <person name="Wortman J."/>
            <person name="Nusbaum C."/>
            <person name="Birren B."/>
        </authorList>
    </citation>
    <scope>NUCLEOTIDE SEQUENCE [LARGE SCALE GENOMIC DNA]</scope>
    <source>
        <strain evidence="10 11">CBS 101466</strain>
    </source>
</reference>
<keyword evidence="5" id="KW-0274">FAD</keyword>
<dbReference type="InterPro" id="IPR017046">
    <property type="entry name" value="Prenylcysteine_Oxase1"/>
</dbReference>
<feature type="domain" description="Prenylcysteine lyase" evidence="9">
    <location>
        <begin position="155"/>
        <end position="531"/>
    </location>
</feature>
<evidence type="ECO:0000256" key="5">
    <source>
        <dbReference type="ARBA" id="ARBA00022827"/>
    </source>
</evidence>
<dbReference type="SUPFAM" id="SSF51905">
    <property type="entry name" value="FAD/NAD(P)-binding domain"/>
    <property type="match status" value="1"/>
</dbReference>
<dbReference type="PIRSF" id="PIRSF036292">
    <property type="entry name" value="Prenylcysteine_oxidase"/>
    <property type="match status" value="1"/>
</dbReference>
<dbReference type="PANTHER" id="PTHR15944">
    <property type="entry name" value="FARNESYLCYSTEINE LYASE"/>
    <property type="match status" value="1"/>
</dbReference>
<evidence type="ECO:0000256" key="6">
    <source>
        <dbReference type="ARBA" id="ARBA00023002"/>
    </source>
</evidence>
<dbReference type="Gene3D" id="3.50.50.60">
    <property type="entry name" value="FAD/NAD(P)-binding domain"/>
    <property type="match status" value="1"/>
</dbReference>
<comment type="cofactor">
    <cofactor evidence="1">
        <name>FAD</name>
        <dbReference type="ChEBI" id="CHEBI:57692"/>
    </cofactor>
</comment>
<dbReference type="Pfam" id="PF07156">
    <property type="entry name" value="Prenylcys_lyase"/>
    <property type="match status" value="1"/>
</dbReference>
<name>W2S662_CYPE1</name>
<feature type="chain" id="PRO_5004824147" description="Prenylcysteine lyase domain-containing protein" evidence="8">
    <location>
        <begin position="18"/>
        <end position="536"/>
    </location>
</feature>
<evidence type="ECO:0000256" key="7">
    <source>
        <dbReference type="ARBA" id="ARBA00023180"/>
    </source>
</evidence>
<dbReference type="GO" id="GO:0030328">
    <property type="term" value="P:prenylcysteine catabolic process"/>
    <property type="evidence" value="ECO:0007669"/>
    <property type="project" value="InterPro"/>
</dbReference>
<protein>
    <recommendedName>
        <fullName evidence="9">Prenylcysteine lyase domain-containing protein</fullName>
    </recommendedName>
</protein>
<dbReference type="EMBL" id="KI635846">
    <property type="protein sequence ID" value="ETN44110.1"/>
    <property type="molecule type" value="Genomic_DNA"/>
</dbReference>
<evidence type="ECO:0000256" key="8">
    <source>
        <dbReference type="SAM" id="SignalP"/>
    </source>
</evidence>
<dbReference type="VEuPathDB" id="FungiDB:HMPREF1541_10660"/>
<dbReference type="eggNOG" id="ENOG502QSHJ">
    <property type="taxonomic scope" value="Eukaryota"/>
</dbReference>
<evidence type="ECO:0000256" key="2">
    <source>
        <dbReference type="ARBA" id="ARBA00009967"/>
    </source>
</evidence>
<evidence type="ECO:0000313" key="11">
    <source>
        <dbReference type="Proteomes" id="UP000030752"/>
    </source>
</evidence>
<gene>
    <name evidence="10" type="ORF">HMPREF1541_10660</name>
</gene>
<dbReference type="Pfam" id="PF13450">
    <property type="entry name" value="NAD_binding_8"/>
    <property type="match status" value="1"/>
</dbReference>
<keyword evidence="4 8" id="KW-0732">Signal</keyword>
<dbReference type="GO" id="GO:0001735">
    <property type="term" value="F:prenylcysteine oxidase activity"/>
    <property type="evidence" value="ECO:0007669"/>
    <property type="project" value="InterPro"/>
</dbReference>
<dbReference type="STRING" id="1220924.W2S662"/>
<evidence type="ECO:0000256" key="3">
    <source>
        <dbReference type="ARBA" id="ARBA00022630"/>
    </source>
</evidence>
<dbReference type="InParanoid" id="W2S662"/>
<dbReference type="InterPro" id="IPR010795">
    <property type="entry name" value="Prenylcys_lyase"/>
</dbReference>
<evidence type="ECO:0000256" key="1">
    <source>
        <dbReference type="ARBA" id="ARBA00001974"/>
    </source>
</evidence>
<feature type="signal peptide" evidence="8">
    <location>
        <begin position="1"/>
        <end position="17"/>
    </location>
</feature>
<keyword evidence="6" id="KW-0560">Oxidoreductase</keyword>
<dbReference type="GeneID" id="19977999"/>
<keyword evidence="7" id="KW-0325">Glycoprotein</keyword>
<dbReference type="OrthoDB" id="437369at2759"/>
<keyword evidence="3" id="KW-0285">Flavoprotein</keyword>
<dbReference type="HOGENOM" id="CLU_021176_0_0_1"/>
<dbReference type="AlphaFoldDB" id="W2S662"/>
<dbReference type="RefSeq" id="XP_008713552.1">
    <property type="nucleotide sequence ID" value="XM_008715330.1"/>
</dbReference>